<evidence type="ECO:0000313" key="1">
    <source>
        <dbReference type="EMBL" id="MUI11058.1"/>
    </source>
</evidence>
<comment type="caution">
    <text evidence="1">The sequence shown here is derived from an EMBL/GenBank/DDBJ whole genome shotgun (WGS) entry which is preliminary data.</text>
</comment>
<evidence type="ECO:0000313" key="2">
    <source>
        <dbReference type="Proteomes" id="UP000431684"/>
    </source>
</evidence>
<dbReference type="Proteomes" id="UP000431684">
    <property type="component" value="Unassembled WGS sequence"/>
</dbReference>
<dbReference type="AlphaFoldDB" id="A0A6I3XE80"/>
<gene>
    <name evidence="1" type="ORF">GJV26_00910</name>
</gene>
<proteinExistence type="predicted"/>
<organism evidence="1 2">
    <name type="scientific">Pseudoduganella dura</name>
    <dbReference type="NCBI Taxonomy" id="321982"/>
    <lineage>
        <taxon>Bacteria</taxon>
        <taxon>Pseudomonadati</taxon>
        <taxon>Pseudomonadota</taxon>
        <taxon>Betaproteobacteria</taxon>
        <taxon>Burkholderiales</taxon>
        <taxon>Oxalobacteraceae</taxon>
        <taxon>Telluria group</taxon>
        <taxon>Pseudoduganella</taxon>
    </lineage>
</organism>
<protein>
    <submittedName>
        <fullName evidence="1">DUF4154 domain-containing protein</fullName>
    </submittedName>
</protein>
<dbReference type="EMBL" id="WNWM01000002">
    <property type="protein sequence ID" value="MUI11058.1"/>
    <property type="molecule type" value="Genomic_DNA"/>
</dbReference>
<accession>A0A6I3XE80</accession>
<reference evidence="1 2" key="1">
    <citation type="submission" date="2019-11" db="EMBL/GenBank/DDBJ databases">
        <title>Draft Genome Sequences of Six Type Strains of the Genus Massilia.</title>
        <authorList>
            <person name="Miess H."/>
            <person name="Frediansyah A."/>
            <person name="Goeker M."/>
            <person name="Gross H."/>
        </authorList>
    </citation>
    <scope>NUCLEOTIDE SEQUENCE [LARGE SCALE GENOMIC DNA]</scope>
    <source>
        <strain evidence="1 2">DSM 17513</strain>
    </source>
</reference>
<dbReference type="InterPro" id="IPR025293">
    <property type="entry name" value="YfiR/HmsC-like"/>
</dbReference>
<name>A0A6I3XE80_9BURK</name>
<dbReference type="Pfam" id="PF13689">
    <property type="entry name" value="DUF4154"/>
    <property type="match status" value="1"/>
</dbReference>
<sequence>MRTPPAPPSCRKRSRARAVRCSSRRVMRSERAIPALLALSLCITAVPASHAQTNDGALKAAYIYNIAQFTVWPANAGARPLNVCVGSGHPLWQSLRGLHGKPVGERRLAVVEPGAAAPCDVAVLRTGAARPVAEGNGTLAIVDEPANGYAGAVALVEEAQQLRFDIDTKEAARAGLRFSSRLLRLARNVQ</sequence>
<dbReference type="OrthoDB" id="8527941at2"/>
<keyword evidence="2" id="KW-1185">Reference proteome</keyword>